<organism evidence="2 3">
    <name type="scientific">Candidatus Polarisedimenticola svalbardensis</name>
    <dbReference type="NCBI Taxonomy" id="2886004"/>
    <lineage>
        <taxon>Bacteria</taxon>
        <taxon>Pseudomonadati</taxon>
        <taxon>Acidobacteriota</taxon>
        <taxon>Candidatus Polarisedimenticolia</taxon>
        <taxon>Candidatus Polarisedimenticolales</taxon>
        <taxon>Candidatus Polarisedimenticolaceae</taxon>
        <taxon>Candidatus Polarisedimenticola</taxon>
    </lineage>
</organism>
<evidence type="ECO:0000313" key="2">
    <source>
        <dbReference type="EMBL" id="MBD3868629.1"/>
    </source>
</evidence>
<sequence length="172" mass="18515">MHVGQYAYLGDPCRISMHAITLALLLLFAVSAAHADLIDIGGGMVYDSALDVTWQQDPNYAQTSGYDADGLMTFDEANTWAATLIHGGTGGWRLPTFDSNNPRPGTATSANEIGSLLMELTGGGFDLYYPYDVSPFMNLPHLSGENSPFREVYWTGLAGGPGLAWDYYMGCG</sequence>
<feature type="chain" id="PRO_5035254075" description="DUF1566 domain-containing protein" evidence="1">
    <location>
        <begin position="36"/>
        <end position="172"/>
    </location>
</feature>
<keyword evidence="1" id="KW-0732">Signal</keyword>
<name>A0A8J6Y3K2_9BACT</name>
<dbReference type="EMBL" id="JACXWD010000037">
    <property type="protein sequence ID" value="MBD3868629.1"/>
    <property type="molecule type" value="Genomic_DNA"/>
</dbReference>
<dbReference type="Proteomes" id="UP000648239">
    <property type="component" value="Unassembled WGS sequence"/>
</dbReference>
<accession>A0A8J6Y3K2</accession>
<protein>
    <recommendedName>
        <fullName evidence="4">DUF1566 domain-containing protein</fullName>
    </recommendedName>
</protein>
<proteinExistence type="predicted"/>
<evidence type="ECO:0008006" key="4">
    <source>
        <dbReference type="Google" id="ProtNLM"/>
    </source>
</evidence>
<comment type="caution">
    <text evidence="2">The sequence shown here is derived from an EMBL/GenBank/DDBJ whole genome shotgun (WGS) entry which is preliminary data.</text>
</comment>
<evidence type="ECO:0000313" key="3">
    <source>
        <dbReference type="Proteomes" id="UP000648239"/>
    </source>
</evidence>
<reference evidence="2 3" key="1">
    <citation type="submission" date="2020-08" db="EMBL/GenBank/DDBJ databases">
        <title>Acidobacteriota in marine sediments use diverse sulfur dissimilation pathways.</title>
        <authorList>
            <person name="Wasmund K."/>
        </authorList>
    </citation>
    <scope>NUCLEOTIDE SEQUENCE [LARGE SCALE GENOMIC DNA]</scope>
    <source>
        <strain evidence="2">MAG AM4</strain>
    </source>
</reference>
<evidence type="ECO:0000256" key="1">
    <source>
        <dbReference type="SAM" id="SignalP"/>
    </source>
</evidence>
<dbReference type="AlphaFoldDB" id="A0A8J6Y3K2"/>
<gene>
    <name evidence="2" type="ORF">IFK94_10940</name>
</gene>
<feature type="signal peptide" evidence="1">
    <location>
        <begin position="1"/>
        <end position="35"/>
    </location>
</feature>